<organism evidence="1 2">
    <name type="scientific">Fasciolopsis buskii</name>
    <dbReference type="NCBI Taxonomy" id="27845"/>
    <lineage>
        <taxon>Eukaryota</taxon>
        <taxon>Metazoa</taxon>
        <taxon>Spiralia</taxon>
        <taxon>Lophotrochozoa</taxon>
        <taxon>Platyhelminthes</taxon>
        <taxon>Trematoda</taxon>
        <taxon>Digenea</taxon>
        <taxon>Plagiorchiida</taxon>
        <taxon>Echinostomata</taxon>
        <taxon>Echinostomatoidea</taxon>
        <taxon>Fasciolidae</taxon>
        <taxon>Fasciolopsis</taxon>
    </lineage>
</organism>
<keyword evidence="2" id="KW-1185">Reference proteome</keyword>
<sequence length="211" mass="23335">MSNGNVFFANGFHHIRKLTELNATGNDLSGVPPGLLSLVSSKLDRLQLEHNPLLSAIPGEFEHGYRSADSPQLLKHLALLKLYTECRLRLTGKTGLAESGTCKSSDKSSDGWRYWTDVYLLTQRCRSGSCCWCNHARFGSGVSVCHHCVSILNYSQVPIMFNCCGPRCAHQAAQCSAEEFQTRFYPPRWITPNGSSENGFNLHNLSGNPAE</sequence>
<dbReference type="Gene3D" id="3.80.10.10">
    <property type="entry name" value="Ribonuclease Inhibitor"/>
    <property type="match status" value="1"/>
</dbReference>
<dbReference type="EMBL" id="LUCM01009479">
    <property type="protein sequence ID" value="KAA0186920.1"/>
    <property type="molecule type" value="Genomic_DNA"/>
</dbReference>
<name>A0A8E0RSK4_9TREM</name>
<dbReference type="SUPFAM" id="SSF52058">
    <property type="entry name" value="L domain-like"/>
    <property type="match status" value="1"/>
</dbReference>
<gene>
    <name evidence="1" type="ORF">FBUS_02725</name>
</gene>
<dbReference type="Proteomes" id="UP000728185">
    <property type="component" value="Unassembled WGS sequence"/>
</dbReference>
<evidence type="ECO:0000313" key="2">
    <source>
        <dbReference type="Proteomes" id="UP000728185"/>
    </source>
</evidence>
<dbReference type="AlphaFoldDB" id="A0A8E0RSK4"/>
<evidence type="ECO:0000313" key="1">
    <source>
        <dbReference type="EMBL" id="KAA0186920.1"/>
    </source>
</evidence>
<protein>
    <submittedName>
        <fullName evidence="1">Uncharacterized protein</fullName>
    </submittedName>
</protein>
<proteinExistence type="predicted"/>
<comment type="caution">
    <text evidence="1">The sequence shown here is derived from an EMBL/GenBank/DDBJ whole genome shotgun (WGS) entry which is preliminary data.</text>
</comment>
<accession>A0A8E0RSK4</accession>
<dbReference type="OrthoDB" id="660555at2759"/>
<reference evidence="1" key="1">
    <citation type="submission" date="2019-05" db="EMBL/GenBank/DDBJ databases">
        <title>Annotation for the trematode Fasciolopsis buski.</title>
        <authorList>
            <person name="Choi Y.-J."/>
        </authorList>
    </citation>
    <scope>NUCLEOTIDE SEQUENCE</scope>
    <source>
        <strain evidence="1">HT</strain>
        <tissue evidence="1">Whole worm</tissue>
    </source>
</reference>
<dbReference type="InterPro" id="IPR032675">
    <property type="entry name" value="LRR_dom_sf"/>
</dbReference>